<evidence type="ECO:0000313" key="3">
    <source>
        <dbReference type="Proteomes" id="UP000287224"/>
    </source>
</evidence>
<dbReference type="InterPro" id="IPR046229">
    <property type="entry name" value="TnpC-like"/>
</dbReference>
<feature type="coiled-coil region" evidence="1">
    <location>
        <begin position="58"/>
        <end position="85"/>
    </location>
</feature>
<sequence>MLLREQRPINFKTVAETAGISTAWLYAHQDLKMRIIHLRNQQFPKTSVRIPLKEQSSNASKDAVIAALQRRIQELTKENRELRAQLEAAYVPLYKQE</sequence>
<keyword evidence="3" id="KW-1185">Reference proteome</keyword>
<evidence type="ECO:0000256" key="1">
    <source>
        <dbReference type="SAM" id="Coils"/>
    </source>
</evidence>
<reference evidence="3" key="1">
    <citation type="submission" date="2018-12" db="EMBL/GenBank/DDBJ databases">
        <title>Tengunoibacter tsumagoiensis gen. nov., sp. nov., Dictyobacter kobayashii sp. nov., D. alpinus sp. nov., and D. joshuensis sp. nov. and description of Dictyobacteraceae fam. nov. within the order Ktedonobacterales isolated from Tengu-no-mugimeshi.</title>
        <authorList>
            <person name="Wang C.M."/>
            <person name="Zheng Y."/>
            <person name="Sakai Y."/>
            <person name="Toyoda A."/>
            <person name="Minakuchi Y."/>
            <person name="Abe K."/>
            <person name="Yokota A."/>
            <person name="Yabe S."/>
        </authorList>
    </citation>
    <scope>NUCLEOTIDE SEQUENCE [LARGE SCALE GENOMIC DNA]</scope>
    <source>
        <strain evidence="3">S-27</strain>
    </source>
</reference>
<protein>
    <recommendedName>
        <fullName evidence="4">Transposase</fullName>
    </recommendedName>
</protein>
<dbReference type="AlphaFoldDB" id="A0A401Z779"/>
<organism evidence="2 3">
    <name type="scientific">Dictyobacter aurantiacus</name>
    <dbReference type="NCBI Taxonomy" id="1936993"/>
    <lineage>
        <taxon>Bacteria</taxon>
        <taxon>Bacillati</taxon>
        <taxon>Chloroflexota</taxon>
        <taxon>Ktedonobacteria</taxon>
        <taxon>Ktedonobacterales</taxon>
        <taxon>Dictyobacteraceae</taxon>
        <taxon>Dictyobacter</taxon>
    </lineage>
</organism>
<dbReference type="OrthoDB" id="533336at2"/>
<proteinExistence type="predicted"/>
<keyword evidence="1" id="KW-0175">Coiled coil</keyword>
<name>A0A401Z779_9CHLR</name>
<gene>
    <name evidence="2" type="ORF">KDAU_00320</name>
</gene>
<evidence type="ECO:0000313" key="2">
    <source>
        <dbReference type="EMBL" id="GCE02703.1"/>
    </source>
</evidence>
<dbReference type="EMBL" id="BIFQ01000001">
    <property type="protein sequence ID" value="GCE02703.1"/>
    <property type="molecule type" value="Genomic_DNA"/>
</dbReference>
<dbReference type="Pfam" id="PF19776">
    <property type="entry name" value="DUF6262"/>
    <property type="match status" value="1"/>
</dbReference>
<accession>A0A401Z779</accession>
<comment type="caution">
    <text evidence="2">The sequence shown here is derived from an EMBL/GenBank/DDBJ whole genome shotgun (WGS) entry which is preliminary data.</text>
</comment>
<evidence type="ECO:0008006" key="4">
    <source>
        <dbReference type="Google" id="ProtNLM"/>
    </source>
</evidence>
<dbReference type="Proteomes" id="UP000287224">
    <property type="component" value="Unassembled WGS sequence"/>
</dbReference>